<organism evidence="1 3">
    <name type="scientific">Roseovarius indicus</name>
    <dbReference type="NCBI Taxonomy" id="540747"/>
    <lineage>
        <taxon>Bacteria</taxon>
        <taxon>Pseudomonadati</taxon>
        <taxon>Pseudomonadota</taxon>
        <taxon>Alphaproteobacteria</taxon>
        <taxon>Rhodobacterales</taxon>
        <taxon>Roseobacteraceae</taxon>
        <taxon>Roseovarius</taxon>
    </lineage>
</organism>
<dbReference type="EMBL" id="CP031598">
    <property type="protein sequence ID" value="QEW27657.1"/>
    <property type="molecule type" value="Genomic_DNA"/>
</dbReference>
<proteinExistence type="predicted"/>
<dbReference type="GO" id="GO:0016787">
    <property type="term" value="F:hydrolase activity"/>
    <property type="evidence" value="ECO:0007669"/>
    <property type="project" value="UniProtKB-KW"/>
</dbReference>
<dbReference type="Gene3D" id="3.40.50.1820">
    <property type="entry name" value="alpha/beta hydrolase"/>
    <property type="match status" value="1"/>
</dbReference>
<dbReference type="InterPro" id="IPR029058">
    <property type="entry name" value="AB_hydrolase_fold"/>
</dbReference>
<dbReference type="InterPro" id="IPR010297">
    <property type="entry name" value="DUF900_hydrolase"/>
</dbReference>
<accession>A0A0T5P8C6</accession>
<evidence type="ECO:0000313" key="2">
    <source>
        <dbReference type="EMBL" id="QEW27657.1"/>
    </source>
</evidence>
<dbReference type="RefSeq" id="WP_057816854.1">
    <property type="nucleotide sequence ID" value="NZ_LAXI01000008.1"/>
</dbReference>
<dbReference type="EMBL" id="LAXI01000008">
    <property type="protein sequence ID" value="KRS17309.1"/>
    <property type="molecule type" value="Genomic_DNA"/>
</dbReference>
<dbReference type="KEGG" id="rid:RIdsm_03474"/>
<dbReference type="Proteomes" id="UP000325785">
    <property type="component" value="Chromosome"/>
</dbReference>
<dbReference type="Proteomes" id="UP000051401">
    <property type="component" value="Unassembled WGS sequence"/>
</dbReference>
<gene>
    <name evidence="2" type="ORF">RIdsm_03474</name>
    <name evidence="1" type="ORF">XM52_14460</name>
</gene>
<evidence type="ECO:0000313" key="1">
    <source>
        <dbReference type="EMBL" id="KRS17309.1"/>
    </source>
</evidence>
<keyword evidence="2" id="KW-0378">Hydrolase</keyword>
<reference evidence="1 3" key="1">
    <citation type="submission" date="2015-04" db="EMBL/GenBank/DDBJ databases">
        <title>The draft genome sequence of Roseovarius indicus B108T.</title>
        <authorList>
            <person name="Li G."/>
            <person name="Lai Q."/>
            <person name="Shao Z."/>
            <person name="Yan P."/>
        </authorList>
    </citation>
    <scope>NUCLEOTIDE SEQUENCE [LARGE SCALE GENOMIC DNA]</scope>
    <source>
        <strain evidence="1 3">B108</strain>
    </source>
</reference>
<dbReference type="SUPFAM" id="SSF53474">
    <property type="entry name" value="alpha/beta-Hydrolases"/>
    <property type="match status" value="1"/>
</dbReference>
<name>A0A0T5P8C6_9RHOB</name>
<dbReference type="STRING" id="540747.SAMN04488031_108122"/>
<dbReference type="PATRIC" id="fig|540747.5.peg.5962"/>
<dbReference type="AlphaFoldDB" id="A0A0T5P8C6"/>
<sequence>MPLLQINAGPQGPELHGASRPLGHALADGLETPGPIIIMVHGFKFAPGDAFDCPHRHILALEPARDCWKAMSWPRALGFGSGFEDEGLALAFGWSARGTIWQAYNRAEGAGHALAALIRQLRQAAPDRPVHLLTHSLGARVALSALPHLDEGDVGRAILLNPAEFGGRARAALATPAGCGAEIYNVTSRENDVFDFLLERLIAPPHRGDGTLAQTMPRQPNTLTLQLDHPGTLKALNAHGFPVAPPRGRICHWSSYLRPGVFSLYRTLLRRPETLSQARLRSILPDRPDPRWSRVLQLPEFRVPLPVRRNASP</sequence>
<keyword evidence="3" id="KW-1185">Reference proteome</keyword>
<reference evidence="2 4" key="2">
    <citation type="submission" date="2018-08" db="EMBL/GenBank/DDBJ databases">
        <title>Genetic Globetrotter - A new plasmid hitch-hiking vast phylogenetic and geographic distances.</title>
        <authorList>
            <person name="Vollmers J."/>
            <person name="Petersen J."/>
        </authorList>
    </citation>
    <scope>NUCLEOTIDE SEQUENCE [LARGE SCALE GENOMIC DNA]</scope>
    <source>
        <strain evidence="2 4">DSM 26383</strain>
    </source>
</reference>
<dbReference type="OrthoDB" id="7303283at2"/>
<evidence type="ECO:0000313" key="4">
    <source>
        <dbReference type="Proteomes" id="UP000325785"/>
    </source>
</evidence>
<evidence type="ECO:0000313" key="3">
    <source>
        <dbReference type="Proteomes" id="UP000051401"/>
    </source>
</evidence>
<dbReference type="Pfam" id="PF05990">
    <property type="entry name" value="DUF900"/>
    <property type="match status" value="1"/>
</dbReference>
<protein>
    <submittedName>
        <fullName evidence="2">Alpha/beta hydrolase family protein</fullName>
    </submittedName>
</protein>